<feature type="transmembrane region" description="Helical" evidence="11">
    <location>
        <begin position="427"/>
        <end position="449"/>
    </location>
</feature>
<feature type="transmembrane region" description="Helical" evidence="11">
    <location>
        <begin position="58"/>
        <end position="76"/>
    </location>
</feature>
<dbReference type="EMBL" id="ML977566">
    <property type="protein sequence ID" value="KAF2004568.1"/>
    <property type="molecule type" value="Genomic_DNA"/>
</dbReference>
<feature type="transmembrane region" description="Helical" evidence="11">
    <location>
        <begin position="142"/>
        <end position="170"/>
    </location>
</feature>
<dbReference type="Gene3D" id="1.10.287.70">
    <property type="match status" value="2"/>
</dbReference>
<evidence type="ECO:0000256" key="5">
    <source>
        <dbReference type="ARBA" id="ARBA00023065"/>
    </source>
</evidence>
<evidence type="ECO:0000256" key="6">
    <source>
        <dbReference type="ARBA" id="ARBA00023136"/>
    </source>
</evidence>
<evidence type="ECO:0000256" key="3">
    <source>
        <dbReference type="ARBA" id="ARBA00022692"/>
    </source>
</evidence>
<name>A0A6A5WU04_9PLEO</name>
<evidence type="ECO:0000313" key="14">
    <source>
        <dbReference type="Proteomes" id="UP000799779"/>
    </source>
</evidence>
<keyword evidence="4 11" id="KW-1133">Transmembrane helix</keyword>
<dbReference type="PRINTS" id="PR01333">
    <property type="entry name" value="2POREKCHANEL"/>
</dbReference>
<evidence type="ECO:0000256" key="7">
    <source>
        <dbReference type="ARBA" id="ARBA00023303"/>
    </source>
</evidence>
<feature type="region of interest" description="Disordered" evidence="10">
    <location>
        <begin position="732"/>
        <end position="793"/>
    </location>
</feature>
<feature type="transmembrane region" description="Helical" evidence="11">
    <location>
        <begin position="455"/>
        <end position="476"/>
    </location>
</feature>
<dbReference type="AlphaFoldDB" id="A0A6A5WU04"/>
<keyword evidence="9" id="KW-0175">Coiled coil</keyword>
<proteinExistence type="inferred from homology"/>
<feature type="compositionally biased region" description="Polar residues" evidence="10">
    <location>
        <begin position="1"/>
        <end position="13"/>
    </location>
</feature>
<feature type="domain" description="Potassium channel" evidence="12">
    <location>
        <begin position="231"/>
        <end position="310"/>
    </location>
</feature>
<evidence type="ECO:0000256" key="2">
    <source>
        <dbReference type="ARBA" id="ARBA00022448"/>
    </source>
</evidence>
<evidence type="ECO:0000256" key="11">
    <source>
        <dbReference type="SAM" id="Phobius"/>
    </source>
</evidence>
<feature type="transmembrane region" description="Helical" evidence="11">
    <location>
        <begin position="112"/>
        <end position="135"/>
    </location>
</feature>
<evidence type="ECO:0000256" key="4">
    <source>
        <dbReference type="ARBA" id="ARBA00022989"/>
    </source>
</evidence>
<protein>
    <submittedName>
        <fullName evidence="13">Voltage-gated potassium channel</fullName>
    </submittedName>
</protein>
<evidence type="ECO:0000256" key="10">
    <source>
        <dbReference type="SAM" id="MobiDB-lite"/>
    </source>
</evidence>
<dbReference type="PANTHER" id="PTHR11003:SF342">
    <property type="entry name" value="OUTWARD-RECTIFIER POTASSIUM CHANNEL TOK1"/>
    <property type="match status" value="1"/>
</dbReference>
<keyword evidence="6 11" id="KW-0472">Membrane</keyword>
<feature type="compositionally biased region" description="Basic and acidic residues" evidence="10">
    <location>
        <begin position="732"/>
        <end position="745"/>
    </location>
</feature>
<feature type="domain" description="Potassium channel" evidence="12">
    <location>
        <begin position="439"/>
        <end position="512"/>
    </location>
</feature>
<dbReference type="InterPro" id="IPR013099">
    <property type="entry name" value="K_chnl_dom"/>
</dbReference>
<keyword evidence="3 8" id="KW-0812">Transmembrane</keyword>
<dbReference type="Proteomes" id="UP000799779">
    <property type="component" value="Unassembled WGS sequence"/>
</dbReference>
<dbReference type="FunFam" id="1.10.287.70:FF:000182">
    <property type="entry name" value="Outward-rectifier potassium channel TOK1"/>
    <property type="match status" value="1"/>
</dbReference>
<keyword evidence="14" id="KW-1185">Reference proteome</keyword>
<feature type="transmembrane region" description="Helical" evidence="11">
    <location>
        <begin position="225"/>
        <end position="246"/>
    </location>
</feature>
<keyword evidence="7 8" id="KW-0407">Ion channel</keyword>
<evidence type="ECO:0000256" key="9">
    <source>
        <dbReference type="SAM" id="Coils"/>
    </source>
</evidence>
<comment type="similarity">
    <text evidence="8">Belongs to the two pore domain potassium channel (TC 1.A.1.8) family.</text>
</comment>
<dbReference type="PANTHER" id="PTHR11003">
    <property type="entry name" value="POTASSIUM CHANNEL, SUBFAMILY K"/>
    <property type="match status" value="1"/>
</dbReference>
<organism evidence="13 14">
    <name type="scientific">Amniculicola lignicola CBS 123094</name>
    <dbReference type="NCBI Taxonomy" id="1392246"/>
    <lineage>
        <taxon>Eukaryota</taxon>
        <taxon>Fungi</taxon>
        <taxon>Dikarya</taxon>
        <taxon>Ascomycota</taxon>
        <taxon>Pezizomycotina</taxon>
        <taxon>Dothideomycetes</taxon>
        <taxon>Pleosporomycetidae</taxon>
        <taxon>Pleosporales</taxon>
        <taxon>Amniculicolaceae</taxon>
        <taxon>Amniculicola</taxon>
    </lineage>
</organism>
<keyword evidence="5 8" id="KW-0406">Ion transport</keyword>
<feature type="compositionally biased region" description="Basic and acidic residues" evidence="10">
    <location>
        <begin position="752"/>
        <end position="769"/>
    </location>
</feature>
<dbReference type="GO" id="GO:0030322">
    <property type="term" value="P:stabilization of membrane potential"/>
    <property type="evidence" value="ECO:0007669"/>
    <property type="project" value="TreeGrafter"/>
</dbReference>
<feature type="coiled-coil region" evidence="9">
    <location>
        <begin position="700"/>
        <end position="727"/>
    </location>
</feature>
<evidence type="ECO:0000256" key="1">
    <source>
        <dbReference type="ARBA" id="ARBA00004141"/>
    </source>
</evidence>
<feature type="transmembrane region" description="Helical" evidence="11">
    <location>
        <begin position="488"/>
        <end position="506"/>
    </location>
</feature>
<dbReference type="OrthoDB" id="297496at2759"/>
<accession>A0A6A5WU04</accession>
<keyword evidence="2 8" id="KW-0813">Transport</keyword>
<sequence length="793" mass="89604">MAAAASINTNGTQDDPVKPETSNVEGSSPDRHSIHGALTISENRPNKKKKHETRKTRWWFASTAIPLLAATLGPLANVQSIAALVTFWRETIYIDGVFVPEFDGVTYPDPAWIYWLNVASLILGFLGNLFLLLNFTQRVRYLIALPVTIVCWYLSTGLLIGITICMEMYVPPTRPYEAYTQGYWYAVCAAAVYLICSLILMINMLGYFLGHYPDHFKLTDAQRTLIIQTMVFFIWLGGGAAMFAKIESDSGEVGWSFADSLYFCDVTILTIGFGDLYPTTDLSRGLVFPYSVGGIIILGLVISSIYKFMRQLNEENVVKVRLERARERCASRTVTNSFDLREREKELHHLVRRRDLAKPGIAPPIGPPTEGRKFRVAVDNTLIKRMTIRTPSLLTRNNNRIILLREEKDRFEAMRNIQYQSSKFKKWYGLISSIVAFGILWCCGAIVFWQCENNVQGMTYFQALYFCYVSLLTIGYGDLAPKSNPGRCFFVLWSLVAVPTMTILVSDLGDTVIAKFKVWSSDLADFTILPKNGAWRNFLEKHPWLLAYVQQWVQKRAAKKRVRGGFEVTDPEADVGNEDNLNDDDAEASRNLQNVPTLSSLAAESELDVEGLVPSLSLLSRRLVVSIRLVAADLRLAKPKKYDYEEWVEFTRLIRFSRPSAGERGEGVVKEEEEEGLVDWDWIGENSPLLSGKTESEWLLDRLCTALANLEKRKEAKEKREMVEREEMLRRMGRGEGENEGERLGGLKRVRTNPDGEERIGKREREGRDTQNQALASGAKGFGDGGAEQNDVS</sequence>
<dbReference type="SUPFAM" id="SSF81324">
    <property type="entry name" value="Voltage-gated potassium channels"/>
    <property type="match status" value="2"/>
</dbReference>
<dbReference type="GO" id="GO:0015271">
    <property type="term" value="F:outward rectifier potassium channel activity"/>
    <property type="evidence" value="ECO:0007669"/>
    <property type="project" value="TreeGrafter"/>
</dbReference>
<feature type="transmembrane region" description="Helical" evidence="11">
    <location>
        <begin position="287"/>
        <end position="306"/>
    </location>
</feature>
<evidence type="ECO:0000313" key="13">
    <source>
        <dbReference type="EMBL" id="KAF2004568.1"/>
    </source>
</evidence>
<comment type="subcellular location">
    <subcellularLocation>
        <location evidence="1">Membrane</location>
        <topology evidence="1">Multi-pass membrane protein</topology>
    </subcellularLocation>
</comment>
<gene>
    <name evidence="13" type="ORF">P154DRAFT_551856</name>
</gene>
<feature type="transmembrane region" description="Helical" evidence="11">
    <location>
        <begin position="182"/>
        <end position="205"/>
    </location>
</feature>
<reference evidence="13" key="1">
    <citation type="journal article" date="2020" name="Stud. Mycol.">
        <title>101 Dothideomycetes genomes: a test case for predicting lifestyles and emergence of pathogens.</title>
        <authorList>
            <person name="Haridas S."/>
            <person name="Albert R."/>
            <person name="Binder M."/>
            <person name="Bloem J."/>
            <person name="Labutti K."/>
            <person name="Salamov A."/>
            <person name="Andreopoulos B."/>
            <person name="Baker S."/>
            <person name="Barry K."/>
            <person name="Bills G."/>
            <person name="Bluhm B."/>
            <person name="Cannon C."/>
            <person name="Castanera R."/>
            <person name="Culley D."/>
            <person name="Daum C."/>
            <person name="Ezra D."/>
            <person name="Gonzalez J."/>
            <person name="Henrissat B."/>
            <person name="Kuo A."/>
            <person name="Liang C."/>
            <person name="Lipzen A."/>
            <person name="Lutzoni F."/>
            <person name="Magnuson J."/>
            <person name="Mondo S."/>
            <person name="Nolan M."/>
            <person name="Ohm R."/>
            <person name="Pangilinan J."/>
            <person name="Park H.-J."/>
            <person name="Ramirez L."/>
            <person name="Alfaro M."/>
            <person name="Sun H."/>
            <person name="Tritt A."/>
            <person name="Yoshinaga Y."/>
            <person name="Zwiers L.-H."/>
            <person name="Turgeon B."/>
            <person name="Goodwin S."/>
            <person name="Spatafora J."/>
            <person name="Crous P."/>
            <person name="Grigoriev I."/>
        </authorList>
    </citation>
    <scope>NUCLEOTIDE SEQUENCE</scope>
    <source>
        <strain evidence="13">CBS 123094</strain>
    </source>
</reference>
<dbReference type="GO" id="GO:0022841">
    <property type="term" value="F:potassium ion leak channel activity"/>
    <property type="evidence" value="ECO:0007669"/>
    <property type="project" value="TreeGrafter"/>
</dbReference>
<evidence type="ECO:0000259" key="12">
    <source>
        <dbReference type="Pfam" id="PF07885"/>
    </source>
</evidence>
<evidence type="ECO:0000256" key="8">
    <source>
        <dbReference type="RuleBase" id="RU003857"/>
    </source>
</evidence>
<dbReference type="GO" id="GO:0005886">
    <property type="term" value="C:plasma membrane"/>
    <property type="evidence" value="ECO:0007669"/>
    <property type="project" value="TreeGrafter"/>
</dbReference>
<feature type="region of interest" description="Disordered" evidence="10">
    <location>
        <begin position="1"/>
        <end position="54"/>
    </location>
</feature>
<dbReference type="Pfam" id="PF07885">
    <property type="entry name" value="Ion_trans_2"/>
    <property type="match status" value="2"/>
</dbReference>
<dbReference type="InterPro" id="IPR003280">
    <property type="entry name" value="2pore_dom_K_chnl"/>
</dbReference>